<dbReference type="EnsemblFungi" id="PTTG_07629-t43_1">
    <property type="protein sequence ID" value="PTTG_07629-t43_1-p1"/>
    <property type="gene ID" value="PTTG_07629"/>
</dbReference>
<sequence length="109" mass="11939">MTRAASASIKVKSIILTGPLFCLHALSQKVPNLQLADLTIGYPGIHPDGNSGEEKKMGRAHPSSKENTRFDQWLRARWIDKDWLLTGFYALGAFDNPSLASANNLPSSD</sequence>
<evidence type="ECO:0000313" key="3">
    <source>
        <dbReference type="EnsemblFungi" id="PTTG_07629-t43_1-p1"/>
    </source>
</evidence>
<accession>A0A0C4F3F0</accession>
<dbReference type="VEuPathDB" id="FungiDB:PTTG_07629"/>
<reference evidence="2" key="2">
    <citation type="submission" date="2016-05" db="EMBL/GenBank/DDBJ databases">
        <title>Comparative analysis highlights variable genome content of wheat rusts and divergence of the mating loci.</title>
        <authorList>
            <person name="Cuomo C.A."/>
            <person name="Bakkeren G."/>
            <person name="Szabo L."/>
            <person name="Khalil H."/>
            <person name="Joly D."/>
            <person name="Goldberg J."/>
            <person name="Young S."/>
            <person name="Zeng Q."/>
            <person name="Fellers J."/>
        </authorList>
    </citation>
    <scope>NUCLEOTIDE SEQUENCE [LARGE SCALE GENOMIC DNA]</scope>
    <source>
        <strain evidence="2">1-1 BBBD Race 1</strain>
    </source>
</reference>
<evidence type="ECO:0000313" key="4">
    <source>
        <dbReference type="Proteomes" id="UP000005240"/>
    </source>
</evidence>
<dbReference type="Proteomes" id="UP000005240">
    <property type="component" value="Unassembled WGS sequence"/>
</dbReference>
<dbReference type="OrthoDB" id="189226at2759"/>
<feature type="region of interest" description="Disordered" evidence="1">
    <location>
        <begin position="46"/>
        <end position="66"/>
    </location>
</feature>
<reference evidence="3" key="4">
    <citation type="submission" date="2025-05" db="UniProtKB">
        <authorList>
            <consortium name="EnsemblFungi"/>
        </authorList>
    </citation>
    <scope>IDENTIFICATION</scope>
    <source>
        <strain evidence="3">isolate 1-1 / race 1 (BBBD)</strain>
    </source>
</reference>
<reference evidence="3 4" key="3">
    <citation type="journal article" date="2017" name="G3 (Bethesda)">
        <title>Comparative analysis highlights variable genome content of wheat rusts and divergence of the mating loci.</title>
        <authorList>
            <person name="Cuomo C.A."/>
            <person name="Bakkeren G."/>
            <person name="Khalil H.B."/>
            <person name="Panwar V."/>
            <person name="Joly D."/>
            <person name="Linning R."/>
            <person name="Sakthikumar S."/>
            <person name="Song X."/>
            <person name="Adiconis X."/>
            <person name="Fan L."/>
            <person name="Goldberg J.M."/>
            <person name="Levin J.Z."/>
            <person name="Young S."/>
            <person name="Zeng Q."/>
            <person name="Anikster Y."/>
            <person name="Bruce M."/>
            <person name="Wang M."/>
            <person name="Yin C."/>
            <person name="McCallum B."/>
            <person name="Szabo L.J."/>
            <person name="Hulbert S."/>
            <person name="Chen X."/>
            <person name="Fellers J.P."/>
        </authorList>
    </citation>
    <scope>NUCLEOTIDE SEQUENCE</scope>
    <source>
        <strain evidence="4">Isolate 1-1 / race 1 (BBBD)</strain>
        <strain evidence="3">isolate 1-1 / race 1 (BBBD)</strain>
    </source>
</reference>
<evidence type="ECO:0000313" key="2">
    <source>
        <dbReference type="EMBL" id="OAV97252.1"/>
    </source>
</evidence>
<keyword evidence="4" id="KW-1185">Reference proteome</keyword>
<gene>
    <name evidence="2" type="ORF">PTTG_07629</name>
</gene>
<protein>
    <submittedName>
        <fullName evidence="2 3">Uncharacterized protein</fullName>
    </submittedName>
</protein>
<reference evidence="2" key="1">
    <citation type="submission" date="2009-11" db="EMBL/GenBank/DDBJ databases">
        <authorList>
            <consortium name="The Broad Institute Genome Sequencing Platform"/>
            <person name="Ward D."/>
            <person name="Feldgarden M."/>
            <person name="Earl A."/>
            <person name="Young S.K."/>
            <person name="Zeng Q."/>
            <person name="Koehrsen M."/>
            <person name="Alvarado L."/>
            <person name="Berlin A."/>
            <person name="Bochicchio J."/>
            <person name="Borenstein D."/>
            <person name="Chapman S.B."/>
            <person name="Chen Z."/>
            <person name="Engels R."/>
            <person name="Freedman E."/>
            <person name="Gellesch M."/>
            <person name="Goldberg J."/>
            <person name="Griggs A."/>
            <person name="Gujja S."/>
            <person name="Heilman E."/>
            <person name="Heiman D."/>
            <person name="Hepburn T."/>
            <person name="Howarth C."/>
            <person name="Jen D."/>
            <person name="Larson L."/>
            <person name="Lewis B."/>
            <person name="Mehta T."/>
            <person name="Park D."/>
            <person name="Pearson M."/>
            <person name="Roberts A."/>
            <person name="Saif S."/>
            <person name="Shea T."/>
            <person name="Shenoy N."/>
            <person name="Sisk P."/>
            <person name="Stolte C."/>
            <person name="Sykes S."/>
            <person name="Thomson T."/>
            <person name="Walk T."/>
            <person name="White J."/>
            <person name="Yandava C."/>
            <person name="Izard J."/>
            <person name="Baranova O.V."/>
            <person name="Blanton J.M."/>
            <person name="Tanner A.C."/>
            <person name="Dewhirst F.E."/>
            <person name="Haas B."/>
            <person name="Nusbaum C."/>
            <person name="Birren B."/>
        </authorList>
    </citation>
    <scope>NUCLEOTIDE SEQUENCE [LARGE SCALE GENOMIC DNA]</scope>
    <source>
        <strain evidence="2">1-1 BBBD Race 1</strain>
    </source>
</reference>
<dbReference type="STRING" id="630390.A0A0C4F3F0"/>
<dbReference type="AlphaFoldDB" id="A0A0C4F3F0"/>
<dbReference type="EMBL" id="ADAS02000014">
    <property type="protein sequence ID" value="OAV97252.1"/>
    <property type="molecule type" value="Genomic_DNA"/>
</dbReference>
<proteinExistence type="predicted"/>
<feature type="compositionally biased region" description="Basic and acidic residues" evidence="1">
    <location>
        <begin position="52"/>
        <end position="66"/>
    </location>
</feature>
<name>A0A0C4F3F0_PUCT1</name>
<organism evidence="2">
    <name type="scientific">Puccinia triticina (isolate 1-1 / race 1 (BBBD))</name>
    <name type="common">Brown leaf rust fungus</name>
    <dbReference type="NCBI Taxonomy" id="630390"/>
    <lineage>
        <taxon>Eukaryota</taxon>
        <taxon>Fungi</taxon>
        <taxon>Dikarya</taxon>
        <taxon>Basidiomycota</taxon>
        <taxon>Pucciniomycotina</taxon>
        <taxon>Pucciniomycetes</taxon>
        <taxon>Pucciniales</taxon>
        <taxon>Pucciniaceae</taxon>
        <taxon>Puccinia</taxon>
    </lineage>
</organism>
<evidence type="ECO:0000256" key="1">
    <source>
        <dbReference type="SAM" id="MobiDB-lite"/>
    </source>
</evidence>